<keyword evidence="2" id="KW-0285">Flavoprotein</keyword>
<dbReference type="PROSITE" id="PS51387">
    <property type="entry name" value="FAD_PCMH"/>
    <property type="match status" value="1"/>
</dbReference>
<feature type="domain" description="FAD-binding PCMH-type" evidence="4">
    <location>
        <begin position="31"/>
        <end position="212"/>
    </location>
</feature>
<evidence type="ECO:0000313" key="6">
    <source>
        <dbReference type="Proteomes" id="UP000325684"/>
    </source>
</evidence>
<dbReference type="Gene3D" id="3.30.465.10">
    <property type="match status" value="1"/>
</dbReference>
<proteinExistence type="inferred from homology"/>
<dbReference type="Gene3D" id="3.30.70.2740">
    <property type="match status" value="1"/>
</dbReference>
<gene>
    <name evidence="5" type="ORF">FEZ63_17035</name>
</gene>
<dbReference type="InterPro" id="IPR051264">
    <property type="entry name" value="FAD-oxidored/transferase_4"/>
</dbReference>
<dbReference type="GO" id="GO:0071949">
    <property type="term" value="F:FAD binding"/>
    <property type="evidence" value="ECO:0007669"/>
    <property type="project" value="InterPro"/>
</dbReference>
<dbReference type="InterPro" id="IPR004113">
    <property type="entry name" value="FAD-bd_oxidored_4_C"/>
</dbReference>
<dbReference type="PANTHER" id="PTHR43716:SF2">
    <property type="entry name" value="BLL6224 PROTEIN"/>
    <property type="match status" value="1"/>
</dbReference>
<keyword evidence="3" id="KW-0274">FAD</keyword>
<sequence length="464" mass="49283">MDALPKDLSPDVFVTAPDAMAPYLTDWRGRYSGAARAVAKPRDVAEVATLMRWASHTGVPIVPQGGNTGLSGGATPDSSGAAIVLSLERMNAIRSLDPAGNTVVAEAGCKLAELQRIADAAGRFFPVSLGSEGSCQIGGIVATNAGGINVVRYGMTRDLVLGLEYVTATGEIVPGPKRLRKDNAGYDLRHLLVGSEGTLAIITAAAFRLMDRPKARASALCGLVEPQAALSLLRMVREVSGDKLISFELMDDGEMSLIREYFPNIAHPLPSRHPWYVFIEIGADDFSIEECLAQALTRASDAGAISDAVLAQSETQAKAIWHLRFAASEANRLAGPSISHDVSVATDDVPALLKALPSAVSKRFPNALVRFVGHLADGNMHVIVFFPRDAFTDQAALETAAFQVNEAVYAVTTAFGGSISAEHGIGRSGCRAFARFSNPVERQLMQEIKRSFDPAGILNPGIIF</sequence>
<dbReference type="Gene3D" id="3.30.43.10">
    <property type="entry name" value="Uridine Diphospho-n-acetylenolpyruvylglucosamine Reductase, domain 2"/>
    <property type="match status" value="1"/>
</dbReference>
<dbReference type="EMBL" id="VCMV01000029">
    <property type="protein sequence ID" value="KAB0265721.1"/>
    <property type="molecule type" value="Genomic_DNA"/>
</dbReference>
<dbReference type="SUPFAM" id="SSF56176">
    <property type="entry name" value="FAD-binding/transporter-associated domain-like"/>
    <property type="match status" value="1"/>
</dbReference>
<dbReference type="Pfam" id="PF01565">
    <property type="entry name" value="FAD_binding_4"/>
    <property type="match status" value="1"/>
</dbReference>
<dbReference type="Gene3D" id="1.10.45.10">
    <property type="entry name" value="Vanillyl-alcohol Oxidase, Chain A, domain 4"/>
    <property type="match status" value="1"/>
</dbReference>
<dbReference type="GO" id="GO:0022904">
    <property type="term" value="P:respiratory electron transport chain"/>
    <property type="evidence" value="ECO:0007669"/>
    <property type="project" value="TreeGrafter"/>
</dbReference>
<comment type="similarity">
    <text evidence="1">Belongs to the FAD-binding oxidoreductase/transferase type 4 family.</text>
</comment>
<reference evidence="5 6" key="1">
    <citation type="journal article" date="2019" name="Microorganisms">
        <title>Genome Insights into the Novel Species Microvirga brassicacearum, a Rapeseed Endophyte with Biotechnological Potential.</title>
        <authorList>
            <person name="Jimenez-Gomez A."/>
            <person name="Saati-Santamaria Z."/>
            <person name="Igual J.M."/>
            <person name="Rivas R."/>
            <person name="Mateos P.F."/>
            <person name="Garcia-Fraile P."/>
        </authorList>
    </citation>
    <scope>NUCLEOTIDE SEQUENCE [LARGE SCALE GENOMIC DNA]</scope>
    <source>
        <strain evidence="5 6">CDVBN77</strain>
    </source>
</reference>
<dbReference type="InterPro" id="IPR016166">
    <property type="entry name" value="FAD-bd_PCMH"/>
</dbReference>
<dbReference type="AlphaFoldDB" id="A0A5N3P7U6"/>
<dbReference type="Gene3D" id="3.30.70.2190">
    <property type="match status" value="1"/>
</dbReference>
<dbReference type="PANTHER" id="PTHR43716">
    <property type="entry name" value="D-2-HYDROXYGLUTARATE DEHYDROGENASE, MITOCHONDRIAL"/>
    <property type="match status" value="1"/>
</dbReference>
<dbReference type="Pfam" id="PF02913">
    <property type="entry name" value="FAD-oxidase_C"/>
    <property type="match status" value="1"/>
</dbReference>
<dbReference type="InterPro" id="IPR036318">
    <property type="entry name" value="FAD-bd_PCMH-like_sf"/>
</dbReference>
<name>A0A5N3P7U6_9HYPH</name>
<accession>A0A5N3P7U6</accession>
<evidence type="ECO:0000256" key="3">
    <source>
        <dbReference type="ARBA" id="ARBA00022827"/>
    </source>
</evidence>
<dbReference type="OrthoDB" id="9809290at2"/>
<evidence type="ECO:0000256" key="2">
    <source>
        <dbReference type="ARBA" id="ARBA00022630"/>
    </source>
</evidence>
<evidence type="ECO:0000259" key="4">
    <source>
        <dbReference type="PROSITE" id="PS51387"/>
    </source>
</evidence>
<dbReference type="RefSeq" id="WP_150946672.1">
    <property type="nucleotide sequence ID" value="NZ_VCMV01000029.1"/>
</dbReference>
<evidence type="ECO:0000313" key="5">
    <source>
        <dbReference type="EMBL" id="KAB0265721.1"/>
    </source>
</evidence>
<protein>
    <submittedName>
        <fullName evidence="5">FAD-binding oxidoreductase</fullName>
    </submittedName>
</protein>
<dbReference type="InterPro" id="IPR016167">
    <property type="entry name" value="FAD-bd_PCMH_sub1"/>
</dbReference>
<dbReference type="InterPro" id="IPR016171">
    <property type="entry name" value="Vanillyl_alc_oxidase_C-sub2"/>
</dbReference>
<comment type="caution">
    <text evidence="5">The sequence shown here is derived from an EMBL/GenBank/DDBJ whole genome shotgun (WGS) entry which is preliminary data.</text>
</comment>
<organism evidence="5 6">
    <name type="scientific">Microvirga brassicacearum</name>
    <dbReference type="NCBI Taxonomy" id="2580413"/>
    <lineage>
        <taxon>Bacteria</taxon>
        <taxon>Pseudomonadati</taxon>
        <taxon>Pseudomonadota</taxon>
        <taxon>Alphaproteobacteria</taxon>
        <taxon>Hyphomicrobiales</taxon>
        <taxon>Methylobacteriaceae</taxon>
        <taxon>Microvirga</taxon>
    </lineage>
</organism>
<dbReference type="InterPro" id="IPR006094">
    <property type="entry name" value="Oxid_FAD_bind_N"/>
</dbReference>
<dbReference type="InterPro" id="IPR016164">
    <property type="entry name" value="FAD-linked_Oxase-like_C"/>
</dbReference>
<evidence type="ECO:0000256" key="1">
    <source>
        <dbReference type="ARBA" id="ARBA00008000"/>
    </source>
</evidence>
<dbReference type="Proteomes" id="UP000325684">
    <property type="component" value="Unassembled WGS sequence"/>
</dbReference>
<dbReference type="GO" id="GO:0003824">
    <property type="term" value="F:catalytic activity"/>
    <property type="evidence" value="ECO:0007669"/>
    <property type="project" value="InterPro"/>
</dbReference>
<dbReference type="InterPro" id="IPR016169">
    <property type="entry name" value="FAD-bd_PCMH_sub2"/>
</dbReference>
<dbReference type="SUPFAM" id="SSF55103">
    <property type="entry name" value="FAD-linked oxidases, C-terminal domain"/>
    <property type="match status" value="1"/>
</dbReference>
<keyword evidence="6" id="KW-1185">Reference proteome</keyword>